<sequence length="708" mass="72621">MTAFVPQPVPLEMPPGDPAAVDELVSDVSGAGFWLAVLRDELSGPAASAPGWLGNDAVAAAGQVVRVAGLAREAAAAVLGVRGRLSAYGELLRETRRGISRLREEQEEDTRAAWARLQGLQDVTTAMRTGAPDAVAIVEEFEATEAARRRRHAALLEVLAEDAAATVRALAGASRPVGGSGRPGDEGRVLAYLAAELPGWGDEELAGRGARLARVLSGPVEDADWNALAREATAYAGSAAFAEALLLGLGVEGVRELLGVLGDGRLGADSAVAGLLAGALGGALRTGDARDPVGAVLDAVYVGVEQQDARVAVDPGPDPDVVALGMGAVLAATVGMRSGGLRPETIGTWGRQLLAREHAWDGWRSVERAVPANLRVPPVDPVPLVVGLLADSEAAEAATFLGGLHVWSAILARSWDDGGAAVADLVERAGAEQGPAGDSAVRAGLRALGAGLADGDPEDWRVDRGTAAAVAPALGRAVAGHIGVAVEALWVGVDGGSGGTSDALRGLGHLTLARDAEASVAQALYDWARTQPTAFEGTSASAPLPAVAVPAAYVAAKEYGQRLDHALDGFEAQEAAEEKEWWWDHTVGLVGFAPGAWGVGLGLVEGYLAITLDMDGTWTDPVDAGLSFDGADAASAARAGVASDSAEQARAVVDQARAAYERTADVLGRPEPPVSPRTDYLEPLGEVATDVAVDRARRGFPVPFYGPR</sequence>
<dbReference type="RefSeq" id="WP_141137455.1">
    <property type="nucleotide sequence ID" value="NZ_FZNO01000009.1"/>
</dbReference>
<dbReference type="EMBL" id="FZNO01000009">
    <property type="protein sequence ID" value="SNR49168.1"/>
    <property type="molecule type" value="Genomic_DNA"/>
</dbReference>
<gene>
    <name evidence="1" type="ORF">SAMN06272737_109105</name>
</gene>
<dbReference type="Proteomes" id="UP000198403">
    <property type="component" value="Unassembled WGS sequence"/>
</dbReference>
<name>A0A238WRY4_9ACTN</name>
<dbReference type="AlphaFoldDB" id="A0A238WRY4"/>
<dbReference type="OrthoDB" id="5188123at2"/>
<protein>
    <submittedName>
        <fullName evidence="1">Uncharacterized protein</fullName>
    </submittedName>
</protein>
<evidence type="ECO:0000313" key="2">
    <source>
        <dbReference type="Proteomes" id="UP000198403"/>
    </source>
</evidence>
<proteinExistence type="predicted"/>
<reference evidence="1 2" key="1">
    <citation type="submission" date="2017-06" db="EMBL/GenBank/DDBJ databases">
        <authorList>
            <person name="Kim H.J."/>
            <person name="Triplett B.A."/>
        </authorList>
    </citation>
    <scope>NUCLEOTIDE SEQUENCE [LARGE SCALE GENOMIC DNA]</scope>
    <source>
        <strain evidence="1 2">DSM 44272</strain>
    </source>
</reference>
<evidence type="ECO:0000313" key="1">
    <source>
        <dbReference type="EMBL" id="SNR49168.1"/>
    </source>
</evidence>
<accession>A0A238WRY4</accession>
<keyword evidence="2" id="KW-1185">Reference proteome</keyword>
<organism evidence="1 2">
    <name type="scientific">Blastococcus mobilis</name>
    <dbReference type="NCBI Taxonomy" id="1938746"/>
    <lineage>
        <taxon>Bacteria</taxon>
        <taxon>Bacillati</taxon>
        <taxon>Actinomycetota</taxon>
        <taxon>Actinomycetes</taxon>
        <taxon>Geodermatophilales</taxon>
        <taxon>Geodermatophilaceae</taxon>
        <taxon>Blastococcus</taxon>
    </lineage>
</organism>